<dbReference type="InterPro" id="IPR023346">
    <property type="entry name" value="Lysozyme-like_dom_sf"/>
</dbReference>
<dbReference type="Proteomes" id="UP001597135">
    <property type="component" value="Unassembled WGS sequence"/>
</dbReference>
<feature type="domain" description="Peptidoglycan binding" evidence="2">
    <location>
        <begin position="102"/>
        <end position="184"/>
    </location>
</feature>
<evidence type="ECO:0000313" key="4">
    <source>
        <dbReference type="Proteomes" id="UP001597135"/>
    </source>
</evidence>
<comment type="caution">
    <text evidence="3">The sequence shown here is derived from an EMBL/GenBank/DDBJ whole genome shotgun (WGS) entry which is preliminary data.</text>
</comment>
<dbReference type="InterPro" id="IPR018247">
    <property type="entry name" value="EF_Hand_1_Ca_BS"/>
</dbReference>
<name>A0ABW3ZFE7_9RHOB</name>
<evidence type="ECO:0000259" key="2">
    <source>
        <dbReference type="Pfam" id="PF09374"/>
    </source>
</evidence>
<dbReference type="Pfam" id="PF05838">
    <property type="entry name" value="Glyco_hydro_108"/>
    <property type="match status" value="1"/>
</dbReference>
<dbReference type="InterPro" id="IPR008565">
    <property type="entry name" value="TtsA-like_GH18_dom"/>
</dbReference>
<dbReference type="CDD" id="cd13926">
    <property type="entry name" value="N-acetylmuramidase_GH108"/>
    <property type="match status" value="1"/>
</dbReference>
<accession>A0ABW3ZFE7</accession>
<evidence type="ECO:0000259" key="1">
    <source>
        <dbReference type="Pfam" id="PF05838"/>
    </source>
</evidence>
<reference evidence="4" key="1">
    <citation type="journal article" date="2019" name="Int. J. Syst. Evol. Microbiol.">
        <title>The Global Catalogue of Microorganisms (GCM) 10K type strain sequencing project: providing services to taxonomists for standard genome sequencing and annotation.</title>
        <authorList>
            <consortium name="The Broad Institute Genomics Platform"/>
            <consortium name="The Broad Institute Genome Sequencing Center for Infectious Disease"/>
            <person name="Wu L."/>
            <person name="Ma J."/>
        </authorList>
    </citation>
    <scope>NUCLEOTIDE SEQUENCE [LARGE SCALE GENOMIC DNA]</scope>
    <source>
        <strain evidence="4">CCUG 62953</strain>
    </source>
</reference>
<dbReference type="RefSeq" id="WP_386801926.1">
    <property type="nucleotide sequence ID" value="NZ_JBHTMU010000006.1"/>
</dbReference>
<keyword evidence="4" id="KW-1185">Reference proteome</keyword>
<feature type="domain" description="TtsA-like Glycoside hydrolase family 108" evidence="1">
    <location>
        <begin position="12"/>
        <end position="100"/>
    </location>
</feature>
<organism evidence="3 4">
    <name type="scientific">Litorisediminicola beolgyonensis</name>
    <dbReference type="NCBI Taxonomy" id="1173614"/>
    <lineage>
        <taxon>Bacteria</taxon>
        <taxon>Pseudomonadati</taxon>
        <taxon>Pseudomonadota</taxon>
        <taxon>Alphaproteobacteria</taxon>
        <taxon>Rhodobacterales</taxon>
        <taxon>Paracoccaceae</taxon>
        <taxon>Litorisediminicola</taxon>
    </lineage>
</organism>
<proteinExistence type="predicted"/>
<gene>
    <name evidence="3" type="ORF">ACFQ4E_05460</name>
</gene>
<dbReference type="SUPFAM" id="SSF53955">
    <property type="entry name" value="Lysozyme-like"/>
    <property type="match status" value="1"/>
</dbReference>
<dbReference type="Gene3D" id="1.20.141.10">
    <property type="entry name" value="Chitosanase, subunit A, domain 1"/>
    <property type="match status" value="1"/>
</dbReference>
<evidence type="ECO:0000313" key="3">
    <source>
        <dbReference type="EMBL" id="MFD1341862.1"/>
    </source>
</evidence>
<dbReference type="NCBIfam" id="NF040573">
    <property type="entry name" value="holin_dep_muram"/>
    <property type="match status" value="1"/>
</dbReference>
<dbReference type="InterPro" id="IPR018537">
    <property type="entry name" value="Peptidoglycan-bd_3"/>
</dbReference>
<dbReference type="PROSITE" id="PS00018">
    <property type="entry name" value="EF_HAND_1"/>
    <property type="match status" value="1"/>
</dbReference>
<sequence>MQRPSTVRQIAEEIVSREGGYVNDPDDPGGATNFGVTLGTLARLGRDLDGDGRVTERDVKLLTRAQATEIFILHYFERPGIGRLPEALQASVFDMYVNAGANAVTILQRLLNRMGARLVVDGKLGPKSWAAATEIHSRAPDHLADAYGIERRNYYFALADRRPASRKYARTRAGGKGGWIRRAEEFIAPRYHLSEAQFQRRIASWG</sequence>
<dbReference type="EMBL" id="JBHTMU010000006">
    <property type="protein sequence ID" value="MFD1341862.1"/>
    <property type="molecule type" value="Genomic_DNA"/>
</dbReference>
<dbReference type="Pfam" id="PF09374">
    <property type="entry name" value="PG_binding_3"/>
    <property type="match status" value="1"/>
</dbReference>
<protein>
    <submittedName>
        <fullName evidence="3">Holin-associated N-acetylmuramidase</fullName>
    </submittedName>
</protein>